<evidence type="ECO:0000259" key="1">
    <source>
        <dbReference type="Pfam" id="PF08841"/>
    </source>
</evidence>
<evidence type="ECO:0000313" key="4">
    <source>
        <dbReference type="Proteomes" id="UP000249377"/>
    </source>
</evidence>
<dbReference type="Pfam" id="PF08841">
    <property type="entry name" value="DDR"/>
    <property type="match status" value="1"/>
</dbReference>
<dbReference type="AlphaFoldDB" id="A0A328UFM3"/>
<keyword evidence="4" id="KW-1185">Reference proteome</keyword>
<dbReference type="NCBIfam" id="TIGR04491">
    <property type="entry name" value="reactive_PduG"/>
    <property type="match status" value="1"/>
</dbReference>
<dbReference type="Gene3D" id="2.40.50.140">
    <property type="entry name" value="Nucleic acid-binding proteins"/>
    <property type="match status" value="1"/>
</dbReference>
<dbReference type="SUPFAM" id="SSF82317">
    <property type="entry name" value="Swiveling domain of dehydratase reactivase alpha subunit"/>
    <property type="match status" value="1"/>
</dbReference>
<evidence type="ECO:0000313" key="3">
    <source>
        <dbReference type="EMBL" id="RAQ30406.1"/>
    </source>
</evidence>
<reference evidence="3 4" key="1">
    <citation type="submission" date="2018-06" db="EMBL/GenBank/DDBJ databases">
        <title>Noncontiguous genome sequence of Ruminococcaceae bacterium ASD2818.</title>
        <authorList>
            <person name="Chaplin A.V."/>
            <person name="Sokolova S.R."/>
            <person name="Kochetkova T.O."/>
            <person name="Goltsov A.Y."/>
            <person name="Trofimov D.Y."/>
            <person name="Efimov B.A."/>
        </authorList>
    </citation>
    <scope>NUCLEOTIDE SEQUENCE [LARGE SCALE GENOMIC DNA]</scope>
    <source>
        <strain evidence="3 4">ASD2818</strain>
    </source>
</reference>
<evidence type="ECO:0000259" key="2">
    <source>
        <dbReference type="Pfam" id="PF18427"/>
    </source>
</evidence>
<gene>
    <name evidence="3" type="ORF">DPQ25_02570</name>
</gene>
<protein>
    <submittedName>
        <fullName evidence="3">Diol dehydratase reactivase subunit alpha</fullName>
    </submittedName>
</protein>
<accession>A0A328UFM3</accession>
<dbReference type="InterPro" id="IPR012340">
    <property type="entry name" value="NA-bd_OB-fold"/>
</dbReference>
<sequence length="604" mass="63541">MAFPSKIVAGIDIGNSTTEAILMDKGAEKPVFLSSSMTATTGVKGTLKNVEGCVTALNGALSSAGLTAREVTEIRINQAAPVISNLSMDTVSETVVIGSAMIGHNPDTPGGEGLALGLTVPIERLAGHTEEVVAIIDDCPYYRAATLLNKAFADGVKVVGAIVRSDDGVLIANRLTRIIPIVDEVKGISKVEKNVLAAVEVAGNGESIKTLSNPYGIAGLFHLTPQETKDSIPVARSLTGCRSGVVIRAQGAQVNARKIPAGTIRLTGDKKTEEINVNDGADAIMAALERVGTLMDATGEEGTNVGGLLSSIKQTMAELTEQQAEDMRISGILAADTFAATKVEGALAGEHTMENVVMLAAMVKTSHLHMNRIARELQTRMQIPVVVSGKEAEMALKGALTTPGSQTPLAILDLGGGSTDAALIDSAGHVTSIHHAGAGEMVTRIINLELNLDDRDTAELIKKFPLAKVEGLLYLRFEDSSVKFVSEPLPPQFYSRIVVVTDQGLVPVRSDKKLTIDKIANVRRMAKKKVFLANAQRALKAVAPDGEIRRIGSVVLVGGSSQDFEIADILSEYLNNYRIAAGRANLLGFLPPHSAVALGLALSD</sequence>
<dbReference type="Proteomes" id="UP000249377">
    <property type="component" value="Unassembled WGS sequence"/>
</dbReference>
<dbReference type="InterPro" id="IPR043129">
    <property type="entry name" value="ATPase_NBD"/>
</dbReference>
<dbReference type="RefSeq" id="WP_112331603.1">
    <property type="nucleotide sequence ID" value="NZ_JADPHD010000001.1"/>
</dbReference>
<dbReference type="Gene3D" id="3.30.420.40">
    <property type="match status" value="2"/>
</dbReference>
<dbReference type="InterPro" id="IPR040916">
    <property type="entry name" value="DDR_swiveling"/>
</dbReference>
<dbReference type="SUPFAM" id="SSF53067">
    <property type="entry name" value="Actin-like ATPase domain"/>
    <property type="match status" value="2"/>
</dbReference>
<dbReference type="EMBL" id="QLYR01000001">
    <property type="protein sequence ID" value="RAQ30406.1"/>
    <property type="molecule type" value="Genomic_DNA"/>
</dbReference>
<dbReference type="Pfam" id="PF18427">
    <property type="entry name" value="DDR_swiveling"/>
    <property type="match status" value="1"/>
</dbReference>
<organism evidence="3 4">
    <name type="scientific">Hydrogeniiclostridium mannosilyticum</name>
    <dbReference type="NCBI Taxonomy" id="2764322"/>
    <lineage>
        <taxon>Bacteria</taxon>
        <taxon>Bacillati</taxon>
        <taxon>Bacillota</taxon>
        <taxon>Clostridia</taxon>
        <taxon>Eubacteriales</taxon>
        <taxon>Acutalibacteraceae</taxon>
        <taxon>Hydrogeniiclostridium</taxon>
    </lineage>
</organism>
<dbReference type="InterPro" id="IPR009191">
    <property type="entry name" value="DDRA"/>
</dbReference>
<dbReference type="InterPro" id="IPR030994">
    <property type="entry name" value="DDR_dom"/>
</dbReference>
<proteinExistence type="predicted"/>
<dbReference type="Gene3D" id="3.90.470.30">
    <property type="match status" value="1"/>
</dbReference>
<comment type="caution">
    <text evidence="3">The sequence shown here is derived from an EMBL/GenBank/DDBJ whole genome shotgun (WGS) entry which is preliminary data.</text>
</comment>
<name>A0A328UFM3_9FIRM</name>
<dbReference type="InterPro" id="IPR028975">
    <property type="entry name" value="DDRA_swiveling_dom_sf"/>
</dbReference>
<dbReference type="Gene3D" id="3.50.30.70">
    <property type="entry name" value="Swiveling domain of dehydratase reactivase alpha subunit"/>
    <property type="match status" value="1"/>
</dbReference>
<feature type="domain" description="DD-reactivating factor swiveling" evidence="2">
    <location>
        <begin position="98"/>
        <end position="250"/>
    </location>
</feature>
<feature type="domain" description="Diol dehydratase reactivase ATPase-like" evidence="1">
    <location>
        <begin position="275"/>
        <end position="603"/>
    </location>
</feature>